<dbReference type="PANTHER" id="PTHR43135">
    <property type="entry name" value="ALPHA-D-RIBOSE 1-METHYLPHOSPHONATE 5-TRIPHOSPHATE DIPHOSPHATASE"/>
    <property type="match status" value="1"/>
</dbReference>
<evidence type="ECO:0000313" key="3">
    <source>
        <dbReference type="Proteomes" id="UP001329825"/>
    </source>
</evidence>
<dbReference type="PANTHER" id="PTHR43135:SF3">
    <property type="entry name" value="ALPHA-D-RIBOSE 1-METHYLPHOSPHONATE 5-TRIPHOSPHATE DIPHOSPHATASE"/>
    <property type="match status" value="1"/>
</dbReference>
<dbReference type="Proteomes" id="UP001329825">
    <property type="component" value="Chromosome 7"/>
</dbReference>
<dbReference type="SUPFAM" id="SSF51556">
    <property type="entry name" value="Metallo-dependent hydrolases"/>
    <property type="match status" value="1"/>
</dbReference>
<proteinExistence type="predicted"/>
<feature type="domain" description="Amidohydrolase-related" evidence="1">
    <location>
        <begin position="251"/>
        <end position="439"/>
    </location>
</feature>
<dbReference type="EMBL" id="CP141887">
    <property type="protein sequence ID" value="WRT68380.1"/>
    <property type="molecule type" value="Genomic_DNA"/>
</dbReference>
<dbReference type="Pfam" id="PF01979">
    <property type="entry name" value="Amidohydro_1"/>
    <property type="match status" value="2"/>
</dbReference>
<keyword evidence="3" id="KW-1185">Reference proteome</keyword>
<reference evidence="2 3" key="1">
    <citation type="submission" date="2024-01" db="EMBL/GenBank/DDBJ databases">
        <title>Comparative genomics of Cryptococcus and Kwoniella reveals pathogenesis evolution and contrasting modes of karyotype evolution via chromosome fusion or intercentromeric recombination.</title>
        <authorList>
            <person name="Coelho M.A."/>
            <person name="David-Palma M."/>
            <person name="Shea T."/>
            <person name="Bowers K."/>
            <person name="McGinley-Smith S."/>
            <person name="Mohammad A.W."/>
            <person name="Gnirke A."/>
            <person name="Yurkov A.M."/>
            <person name="Nowrousian M."/>
            <person name="Sun S."/>
            <person name="Cuomo C.A."/>
            <person name="Heitman J."/>
        </authorList>
    </citation>
    <scope>NUCLEOTIDE SEQUENCE [LARGE SCALE GENOMIC DNA]</scope>
    <source>
        <strain evidence="2">CBS 11374</strain>
    </source>
</reference>
<dbReference type="InterPro" id="IPR057744">
    <property type="entry name" value="OTAase-like"/>
</dbReference>
<protein>
    <recommendedName>
        <fullName evidence="1">Amidohydrolase-related domain-containing protein</fullName>
    </recommendedName>
</protein>
<dbReference type="Gene3D" id="2.30.40.10">
    <property type="entry name" value="Urease, subunit C, domain 1"/>
    <property type="match status" value="1"/>
</dbReference>
<dbReference type="CDD" id="cd01299">
    <property type="entry name" value="Met_dep_hydrolase_A"/>
    <property type="match status" value="1"/>
</dbReference>
<evidence type="ECO:0000313" key="2">
    <source>
        <dbReference type="EMBL" id="WRT68380.1"/>
    </source>
</evidence>
<dbReference type="InterPro" id="IPR051781">
    <property type="entry name" value="Metallo-dep_Hydrolase"/>
</dbReference>
<dbReference type="GeneID" id="87957487"/>
<dbReference type="InterPro" id="IPR032466">
    <property type="entry name" value="Metal_Hydrolase"/>
</dbReference>
<name>A0ABZ1D2Y7_9TREE</name>
<dbReference type="SUPFAM" id="SSF51338">
    <property type="entry name" value="Composite domain of metallo-dependent hydrolases"/>
    <property type="match status" value="2"/>
</dbReference>
<evidence type="ECO:0000259" key="1">
    <source>
        <dbReference type="Pfam" id="PF01979"/>
    </source>
</evidence>
<sequence length="447" mass="48536">MLTKPSKSDPDRPYTIYASTVFNSRSLAFDKDVSIRIDPKIGCIISVASTPPNLGLVQAPDFDLRGYTILPGFVDSHAHVLVHAFSETPAIYQEKDESLTERILRAGNNAKAGLKAGFTTYRDLGTEGAFNADIGIRDAISRGIIPGPRLFVATEALASTGGYEIRQENKIGGTFVPRLSDPCDGVDGVKSAVRRRIGSGADVIKFYAEYRRRTLRFPQPTWTGSIPIKYPPYSTGKMNDNLNNPLNPPSTLFDQDEMNAIVIEAKRAKAPVAAHASSPEAVIMASNAGVTSIEHGAMPFDESLEAMKKNDTIFVPTLCVADLELGSDKENLKKVLAHTKKAHDMGIRLATGGDTGESPHGENVRELELFLEAGIPLEHTLRAATLGGWEACGGDWCGYRFGWVGEGWQADLVVLEGDPREDKGALRRVDMVIKDGNVVVDRGRIVE</sequence>
<dbReference type="InterPro" id="IPR011059">
    <property type="entry name" value="Metal-dep_hydrolase_composite"/>
</dbReference>
<gene>
    <name evidence="2" type="ORF">IL334_005356</name>
</gene>
<accession>A0ABZ1D2Y7</accession>
<dbReference type="RefSeq" id="XP_062793120.1">
    <property type="nucleotide sequence ID" value="XM_062937069.1"/>
</dbReference>
<dbReference type="InterPro" id="IPR006680">
    <property type="entry name" value="Amidohydro-rel"/>
</dbReference>
<feature type="domain" description="Amidohydrolase-related" evidence="1">
    <location>
        <begin position="68"/>
        <end position="209"/>
    </location>
</feature>
<organism evidence="2 3">
    <name type="scientific">Kwoniella shivajii</name>
    <dbReference type="NCBI Taxonomy" id="564305"/>
    <lineage>
        <taxon>Eukaryota</taxon>
        <taxon>Fungi</taxon>
        <taxon>Dikarya</taxon>
        <taxon>Basidiomycota</taxon>
        <taxon>Agaricomycotina</taxon>
        <taxon>Tremellomycetes</taxon>
        <taxon>Tremellales</taxon>
        <taxon>Cryptococcaceae</taxon>
        <taxon>Kwoniella</taxon>
    </lineage>
</organism>
<dbReference type="Gene3D" id="3.20.20.140">
    <property type="entry name" value="Metal-dependent hydrolases"/>
    <property type="match status" value="1"/>
</dbReference>